<protein>
    <recommendedName>
        <fullName evidence="1">Suppressor of fused-like domain-containing protein</fullName>
    </recommendedName>
</protein>
<dbReference type="EMBL" id="AOEX01000032">
    <property type="protein sequence ID" value="EME65322.1"/>
    <property type="molecule type" value="Genomic_DNA"/>
</dbReference>
<evidence type="ECO:0000259" key="1">
    <source>
        <dbReference type="Pfam" id="PF05076"/>
    </source>
</evidence>
<dbReference type="PATRIC" id="fig|1278076.4.peg.2094"/>
<proteinExistence type="predicted"/>
<evidence type="ECO:0000313" key="3">
    <source>
        <dbReference type="Proteomes" id="UP000011731"/>
    </source>
</evidence>
<comment type="caution">
    <text evidence="2">The sequence shown here is derived from an EMBL/GenBank/DDBJ whole genome shotgun (WGS) entry which is preliminary data.</text>
</comment>
<dbReference type="InterPro" id="IPR020941">
    <property type="entry name" value="SUFU-like_domain"/>
</dbReference>
<organism evidence="2 3">
    <name type="scientific">Rhodococcus ruber BKS 20-38</name>
    <dbReference type="NCBI Taxonomy" id="1278076"/>
    <lineage>
        <taxon>Bacteria</taxon>
        <taxon>Bacillati</taxon>
        <taxon>Actinomycetota</taxon>
        <taxon>Actinomycetes</taxon>
        <taxon>Mycobacteriales</taxon>
        <taxon>Nocardiaceae</taxon>
        <taxon>Rhodococcus</taxon>
    </lineage>
</organism>
<reference evidence="2 3" key="1">
    <citation type="journal article" date="2013" name="Genome Announc.">
        <title>Draft Genome Sequence of Rhodococcus ruber Strain BKS 20-38.</title>
        <authorList>
            <person name="Bala M."/>
            <person name="Kumar S."/>
            <person name="Raghava G.P."/>
            <person name="Mayilraj S."/>
        </authorList>
    </citation>
    <scope>NUCLEOTIDE SEQUENCE [LARGE SCALE GENOMIC DNA]</scope>
    <source>
        <strain evidence="2 3">BKS 20-38</strain>
    </source>
</reference>
<name>M2ZDG1_9NOCA</name>
<dbReference type="AlphaFoldDB" id="M2ZDG1"/>
<gene>
    <name evidence="2" type="ORF">G352_10062</name>
</gene>
<sequence length="227" mass="24372">MTRRYRRTRSRLPGSVRDAPAASAPHRVYIAGVIDAVLPAVRAHLGARFGGAEPETASVTFLGLEPIEVLRFRVEQPDLVRFATLGCSRHPMGDPTATVADPNRGPRAELILSVRGLTGALPGLVRTLATLAALPAVEGVVLTDDALLDLGEPLWQGAPFTAVMLEPSDVPELVLPEPADPVRFFEVIPLTGTEAAWKRLRGGDALREAWSEAGIDVRDPNRAPARM</sequence>
<dbReference type="Pfam" id="PF05076">
    <property type="entry name" value="SUFU"/>
    <property type="match status" value="1"/>
</dbReference>
<dbReference type="Proteomes" id="UP000011731">
    <property type="component" value="Unassembled WGS sequence"/>
</dbReference>
<evidence type="ECO:0000313" key="2">
    <source>
        <dbReference type="EMBL" id="EME65322.1"/>
    </source>
</evidence>
<accession>M2ZDG1</accession>
<keyword evidence="3" id="KW-1185">Reference proteome</keyword>
<feature type="domain" description="Suppressor of fused-like" evidence="1">
    <location>
        <begin position="64"/>
        <end position="222"/>
    </location>
</feature>